<reference evidence="1" key="1">
    <citation type="submission" date="2016-01" db="EMBL/GenBank/DDBJ databases">
        <title>Reference transcriptome for the parasite Schistocephalus solidus: insights into the molecular evolution of parasitism.</title>
        <authorList>
            <person name="Hebert F.O."/>
            <person name="Grambauer S."/>
            <person name="Barber I."/>
            <person name="Landry C.R."/>
            <person name="Aubin-Horth N."/>
        </authorList>
    </citation>
    <scope>NUCLEOTIDE SEQUENCE</scope>
</reference>
<evidence type="ECO:0000313" key="1">
    <source>
        <dbReference type="EMBL" id="JAP41771.1"/>
    </source>
</evidence>
<gene>
    <name evidence="1" type="ORF">TR128504</name>
</gene>
<organism evidence="1">
    <name type="scientific">Schistocephalus solidus</name>
    <name type="common">Tapeworm</name>
    <dbReference type="NCBI Taxonomy" id="70667"/>
    <lineage>
        <taxon>Eukaryota</taxon>
        <taxon>Metazoa</taxon>
        <taxon>Spiralia</taxon>
        <taxon>Lophotrochozoa</taxon>
        <taxon>Platyhelminthes</taxon>
        <taxon>Cestoda</taxon>
        <taxon>Eucestoda</taxon>
        <taxon>Diphyllobothriidea</taxon>
        <taxon>Diphyllobothriidae</taxon>
        <taxon>Schistocephalus</taxon>
    </lineage>
</organism>
<name>A0A0X3NP99_SCHSO</name>
<accession>A0A0X3NP99</accession>
<sequence length="185" mass="21081">MEDLAALATSYLKTLMEFDEHKESTAKDMLHRLYERQTTSLSPLVLSLDVQQVSQDKARFKLTELEKAVLQLEGKLEEMISDQEKRVALLAKENSDRVSRLSALREKVDLMEWLLHVKLEENAAGSIDAIAFNPKSVFTRSVDSASLQSTEGKENASSKGLHQSQTNEFWDKMQVSETWRHLLDV</sequence>
<proteinExistence type="predicted"/>
<dbReference type="AlphaFoldDB" id="A0A0X3NP99"/>
<protein>
    <submittedName>
        <fullName evidence="1">Uncharacterized protein</fullName>
    </submittedName>
</protein>
<dbReference type="EMBL" id="GEEE01021454">
    <property type="protein sequence ID" value="JAP41771.1"/>
    <property type="molecule type" value="Transcribed_RNA"/>
</dbReference>